<dbReference type="Pfam" id="PF00196">
    <property type="entry name" value="GerE"/>
    <property type="match status" value="1"/>
</dbReference>
<evidence type="ECO:0000313" key="3">
    <source>
        <dbReference type="Proteomes" id="UP000244004"/>
    </source>
</evidence>
<dbReference type="GO" id="GO:0003677">
    <property type="term" value="F:DNA binding"/>
    <property type="evidence" value="ECO:0007669"/>
    <property type="project" value="UniProtKB-KW"/>
</dbReference>
<dbReference type="InterPro" id="IPR000792">
    <property type="entry name" value="Tscrpt_reg_LuxR_C"/>
</dbReference>
<dbReference type="InterPro" id="IPR016032">
    <property type="entry name" value="Sig_transdc_resp-reg_C-effctor"/>
</dbReference>
<dbReference type="AlphaFoldDB" id="A0A3S0FWC7"/>
<dbReference type="EMBL" id="PNXT01000001">
    <property type="protein sequence ID" value="PTX88025.1"/>
    <property type="molecule type" value="Genomic_DNA"/>
</dbReference>
<name>A0A3S0FWC7_9ENTR</name>
<gene>
    <name evidence="2" type="ORF">C1O12_06365</name>
</gene>
<dbReference type="SUPFAM" id="SSF46894">
    <property type="entry name" value="C-terminal effector domain of the bipartite response regulators"/>
    <property type="match status" value="1"/>
</dbReference>
<dbReference type="RefSeq" id="WP_022647669.1">
    <property type="nucleotide sequence ID" value="NZ_AP025764.1"/>
</dbReference>
<dbReference type="SMART" id="SM00421">
    <property type="entry name" value="HTH_LUXR"/>
    <property type="match status" value="1"/>
</dbReference>
<evidence type="ECO:0000256" key="1">
    <source>
        <dbReference type="ARBA" id="ARBA00023125"/>
    </source>
</evidence>
<proteinExistence type="predicted"/>
<reference evidence="2 3" key="1">
    <citation type="submission" date="2018-01" db="EMBL/GenBank/DDBJ databases">
        <title>Geographic spread and resistance mechanisms of dominant carbapenem-resistant Enterobacter cloacae complex clones ST171 and ST78.</title>
        <authorList>
            <person name="Gomez-Simmonds A."/>
            <person name="Annavajhala M.K."/>
            <person name="Wang Z."/>
            <person name="Macesic N."/>
            <person name="Hu Y."/>
            <person name="Giddins M.J."/>
            <person name="O'Malley A."/>
            <person name="Toussaint N.C."/>
            <person name="Whittier S."/>
            <person name="Torres V.J."/>
            <person name="Uhlemann A.-C."/>
        </authorList>
    </citation>
    <scope>NUCLEOTIDE SEQUENCE [LARGE SCALE GENOMIC DNA]</scope>
    <source>
        <strain evidence="2 3">78</strain>
    </source>
</reference>
<comment type="caution">
    <text evidence="2">The sequence shown here is derived from an EMBL/GenBank/DDBJ whole genome shotgun (WGS) entry which is preliminary data.</text>
</comment>
<dbReference type="GO" id="GO:0006355">
    <property type="term" value="P:regulation of DNA-templated transcription"/>
    <property type="evidence" value="ECO:0007669"/>
    <property type="project" value="InterPro"/>
</dbReference>
<protein>
    <submittedName>
        <fullName evidence="2">DNA-binding response regulator</fullName>
    </submittedName>
</protein>
<dbReference type="GeneID" id="99705252"/>
<dbReference type="Gene3D" id="1.10.10.10">
    <property type="entry name" value="Winged helix-like DNA-binding domain superfamily/Winged helix DNA-binding domain"/>
    <property type="match status" value="1"/>
</dbReference>
<dbReference type="InterPro" id="IPR036388">
    <property type="entry name" value="WH-like_DNA-bd_sf"/>
</dbReference>
<evidence type="ECO:0000313" key="2">
    <source>
        <dbReference type="EMBL" id="PTX88025.1"/>
    </source>
</evidence>
<keyword evidence="1 2" id="KW-0238">DNA-binding</keyword>
<accession>A0A3S0FWC7</accession>
<organism evidence="2 3">
    <name type="scientific">Enterobacter hormaechei</name>
    <dbReference type="NCBI Taxonomy" id="158836"/>
    <lineage>
        <taxon>Bacteria</taxon>
        <taxon>Pseudomonadati</taxon>
        <taxon>Pseudomonadota</taxon>
        <taxon>Gammaproteobacteria</taxon>
        <taxon>Enterobacterales</taxon>
        <taxon>Enterobacteriaceae</taxon>
        <taxon>Enterobacter</taxon>
        <taxon>Enterobacter cloacae complex</taxon>
    </lineage>
</organism>
<sequence>MNYIFISDNYYLCHGVSSSLTSTHLIRDEEDIHHLYEVDPELDFIIAVEQDKLRNKTIQQVKKVKRDYIVLMHEIEANSAVRIDNIIYSSMHFTAHPFQQLMRFYRALRTHSFTRREYDVLKLFHMENHEIAKKLQLSQKTTSTYRVRILEKLNMRSKNILAMTRIKSAIVDQKL</sequence>
<dbReference type="Proteomes" id="UP000244004">
    <property type="component" value="Unassembled WGS sequence"/>
</dbReference>